<accession>A0ABV8GFH6</accession>
<sequence length="774" mass="84216">MPNRKRKRPISDRTKAVHTPPAASHHAGSPAHHLSGSMRKRPASVHEEPFSTSHAAPRGQRPFSVEPRAQEVHLRPHVAVKGDMIESIAFGRTRTPSPFGNRMGDHTGSWTSVVDSVHALLYGKPIKETVRLLRDKQRNAEAWMSDEHSVGMKLWRTLEPADQDKRQGALEHYAHQVDDLLKRAEDALSRPPTDEAGREAPDLLSKAIGYHLAYRNFLPYATVPAKSQTGSKGAGEGSARAKVLAVERHPEATLSPDKQKETRESLWGLFSMEAAVREADIERVVAPTRTEKISQDIGEAQKLSASARELISRFLIPDAGAAKKRRKMTPKIDDQFAAETETISKKAKELADLDTGYPELREMTTQVIQTVRLLTTLTLEVQPKDSDLLKEYDDALNRRSGELGALKKSLDDSEALENGALILAHLLYEHQTAVAGAYPTAVKKSGFLTEDAAKAAADRLRDYLSADKRMAAEPDAIRKLTDLVEKLHATLGPRPTPAADSKWVADSSTDSLVVTFDGKEPDIQGRAAGPRGVEGHGSHTTAWMTEVDAVKRMAATSGREGIAERLGKEVATALKGELMTKLAVLLPAEQLAGGQLSAIFDAATNVMAAKSPEKSIEAYLTFRNLLPYSTVDAGDRGGHGERRGAKASVLFDEESLQAAIEQKKLEFDGPRFDSTIGAMKGAAHELTGTLDRSEDIEMTAPGGEAVPPPPRWRDYPAVEEAVEAVAAAMAAEAGKLAEDHALGKSVNTDALGDMIVSVRHREHERVYKLAERSA</sequence>
<keyword evidence="3" id="KW-1185">Reference proteome</keyword>
<evidence type="ECO:0000313" key="3">
    <source>
        <dbReference type="Proteomes" id="UP001595851"/>
    </source>
</evidence>
<evidence type="ECO:0000256" key="1">
    <source>
        <dbReference type="SAM" id="MobiDB-lite"/>
    </source>
</evidence>
<dbReference type="RefSeq" id="WP_379532610.1">
    <property type="nucleotide sequence ID" value="NZ_JBHSBI010000023.1"/>
</dbReference>
<evidence type="ECO:0000313" key="2">
    <source>
        <dbReference type="EMBL" id="MFC4012711.1"/>
    </source>
</evidence>
<name>A0ABV8GFH6_9ACTN</name>
<feature type="region of interest" description="Disordered" evidence="1">
    <location>
        <begin position="1"/>
        <end position="65"/>
    </location>
</feature>
<feature type="compositionally biased region" description="Low complexity" evidence="1">
    <location>
        <begin position="20"/>
        <end position="37"/>
    </location>
</feature>
<dbReference type="Proteomes" id="UP001595851">
    <property type="component" value="Unassembled WGS sequence"/>
</dbReference>
<evidence type="ECO:0008006" key="4">
    <source>
        <dbReference type="Google" id="ProtNLM"/>
    </source>
</evidence>
<comment type="caution">
    <text evidence="2">The sequence shown here is derived from an EMBL/GenBank/DDBJ whole genome shotgun (WGS) entry which is preliminary data.</text>
</comment>
<reference evidence="3" key="1">
    <citation type="journal article" date="2019" name="Int. J. Syst. Evol. Microbiol.">
        <title>The Global Catalogue of Microorganisms (GCM) 10K type strain sequencing project: providing services to taxonomists for standard genome sequencing and annotation.</title>
        <authorList>
            <consortium name="The Broad Institute Genomics Platform"/>
            <consortium name="The Broad Institute Genome Sequencing Center for Infectious Disease"/>
            <person name="Wu L."/>
            <person name="Ma J."/>
        </authorList>
    </citation>
    <scope>NUCLEOTIDE SEQUENCE [LARGE SCALE GENOMIC DNA]</scope>
    <source>
        <strain evidence="3">TBRC 1276</strain>
    </source>
</reference>
<gene>
    <name evidence="2" type="ORF">ACFOY2_36145</name>
</gene>
<protein>
    <recommendedName>
        <fullName evidence="4">Type III effector protein</fullName>
    </recommendedName>
</protein>
<dbReference type="EMBL" id="JBHSBI010000023">
    <property type="protein sequence ID" value="MFC4012711.1"/>
    <property type="molecule type" value="Genomic_DNA"/>
</dbReference>
<organism evidence="2 3">
    <name type="scientific">Nonomuraea purpurea</name>
    <dbReference type="NCBI Taxonomy" id="1849276"/>
    <lineage>
        <taxon>Bacteria</taxon>
        <taxon>Bacillati</taxon>
        <taxon>Actinomycetota</taxon>
        <taxon>Actinomycetes</taxon>
        <taxon>Streptosporangiales</taxon>
        <taxon>Streptosporangiaceae</taxon>
        <taxon>Nonomuraea</taxon>
    </lineage>
</organism>
<proteinExistence type="predicted"/>